<keyword evidence="2" id="KW-1185">Reference proteome</keyword>
<dbReference type="Proteomes" id="UP001589891">
    <property type="component" value="Unassembled WGS sequence"/>
</dbReference>
<sequence length="116" mass="13313">MSAMVAWCKDCTLLGRQAQDNMVIFDLADEFTDLANRLFKEKHKGLGHVSTALRYAAARVSSYEASCLFQDLAAEGDRLQKWYTNQFNDMLDENMREHIDRLGQKLIIEMGGDNKY</sequence>
<gene>
    <name evidence="1" type="ORF">ACFFGX_12480</name>
</gene>
<evidence type="ECO:0000313" key="2">
    <source>
        <dbReference type="Proteomes" id="UP001589891"/>
    </source>
</evidence>
<evidence type="ECO:0000313" key="1">
    <source>
        <dbReference type="EMBL" id="MFC0710337.1"/>
    </source>
</evidence>
<comment type="caution">
    <text evidence="1">The sequence shown here is derived from an EMBL/GenBank/DDBJ whole genome shotgun (WGS) entry which is preliminary data.</text>
</comment>
<dbReference type="EMBL" id="JBHLSS010000076">
    <property type="protein sequence ID" value="MFC0710337.1"/>
    <property type="molecule type" value="Genomic_DNA"/>
</dbReference>
<dbReference type="Pfam" id="PF11342">
    <property type="entry name" value="DUF3144"/>
    <property type="match status" value="1"/>
</dbReference>
<dbReference type="InterPro" id="IPR021490">
    <property type="entry name" value="DUF3144"/>
</dbReference>
<accession>A0ABV6SLB7</accession>
<dbReference type="RefSeq" id="WP_376946275.1">
    <property type="nucleotide sequence ID" value="NZ_CP171449.1"/>
</dbReference>
<name>A0ABV6SLB7_AZOPA</name>
<protein>
    <submittedName>
        <fullName evidence="1">DUF3144 domain-containing protein</fullName>
    </submittedName>
</protein>
<dbReference type="Gene3D" id="1.10.287.3020">
    <property type="match status" value="1"/>
</dbReference>
<organism evidence="1 2">
    <name type="scientific">Azorhizophilus paspali</name>
    <name type="common">Azotobacter paspali</name>
    <dbReference type="NCBI Taxonomy" id="69963"/>
    <lineage>
        <taxon>Bacteria</taxon>
        <taxon>Pseudomonadati</taxon>
        <taxon>Pseudomonadota</taxon>
        <taxon>Gammaproteobacteria</taxon>
        <taxon>Pseudomonadales</taxon>
        <taxon>Pseudomonadaceae</taxon>
        <taxon>Azorhizophilus</taxon>
    </lineage>
</organism>
<reference evidence="1 2" key="1">
    <citation type="submission" date="2024-09" db="EMBL/GenBank/DDBJ databases">
        <authorList>
            <person name="Sun Q."/>
            <person name="Mori K."/>
        </authorList>
    </citation>
    <scope>NUCLEOTIDE SEQUENCE [LARGE SCALE GENOMIC DNA]</scope>
    <source>
        <strain evidence="1 2">NCAIM B.01794</strain>
    </source>
</reference>
<proteinExistence type="predicted"/>